<reference evidence="1" key="1">
    <citation type="submission" date="2022-04" db="EMBL/GenBank/DDBJ databases">
        <title>Genome of the entomopathogenic fungus Entomophthora muscae.</title>
        <authorList>
            <person name="Elya C."/>
            <person name="Lovett B.R."/>
            <person name="Lee E."/>
            <person name="Macias A.M."/>
            <person name="Hajek A.E."/>
            <person name="De Bivort B.L."/>
            <person name="Kasson M.T."/>
            <person name="De Fine Licht H.H."/>
            <person name="Stajich J.E."/>
        </authorList>
    </citation>
    <scope>NUCLEOTIDE SEQUENCE</scope>
    <source>
        <strain evidence="1">Berkeley</strain>
    </source>
</reference>
<sequence length="165" mass="18313">MLTQPSHCCCCFSLRAGTLILATVDLIGYALALGLFSIAGIYEAKSGIIYVSIAVYAVFTLLSAMFLYGAAKRKYTIVKYFSTFIAIQIFYFVIEEVVFIVKSVTSTLPECSLNEKSKCSTESSIIIALNLVFIVIFLLIDIHFFFSVRGYTLQLKAKAFRSLST</sequence>
<evidence type="ECO:0000313" key="1">
    <source>
        <dbReference type="EMBL" id="KAJ9065693.1"/>
    </source>
</evidence>
<name>A0ACC2STI7_9FUNG</name>
<gene>
    <name evidence="1" type="ORF">DSO57_1016924</name>
</gene>
<accession>A0ACC2STI7</accession>
<comment type="caution">
    <text evidence="1">The sequence shown here is derived from an EMBL/GenBank/DDBJ whole genome shotgun (WGS) entry which is preliminary data.</text>
</comment>
<keyword evidence="2" id="KW-1185">Reference proteome</keyword>
<organism evidence="1 2">
    <name type="scientific">Entomophthora muscae</name>
    <dbReference type="NCBI Taxonomy" id="34485"/>
    <lineage>
        <taxon>Eukaryota</taxon>
        <taxon>Fungi</taxon>
        <taxon>Fungi incertae sedis</taxon>
        <taxon>Zoopagomycota</taxon>
        <taxon>Entomophthoromycotina</taxon>
        <taxon>Entomophthoromycetes</taxon>
        <taxon>Entomophthorales</taxon>
        <taxon>Entomophthoraceae</taxon>
        <taxon>Entomophthora</taxon>
    </lineage>
</organism>
<proteinExistence type="predicted"/>
<dbReference type="EMBL" id="QTSX02004330">
    <property type="protein sequence ID" value="KAJ9065693.1"/>
    <property type="molecule type" value="Genomic_DNA"/>
</dbReference>
<protein>
    <submittedName>
        <fullName evidence="1">Uncharacterized protein</fullName>
    </submittedName>
</protein>
<evidence type="ECO:0000313" key="2">
    <source>
        <dbReference type="Proteomes" id="UP001165960"/>
    </source>
</evidence>
<dbReference type="Proteomes" id="UP001165960">
    <property type="component" value="Unassembled WGS sequence"/>
</dbReference>